<dbReference type="GO" id="GO:0033192">
    <property type="term" value="F:calmodulin-dependent protein phosphatase activity"/>
    <property type="evidence" value="ECO:0007669"/>
    <property type="project" value="InterPro"/>
</dbReference>
<dbReference type="EMBL" id="LSSM01002428">
    <property type="protein sequence ID" value="OMJ21735.1"/>
    <property type="molecule type" value="Genomic_DNA"/>
</dbReference>
<dbReference type="InterPro" id="IPR043360">
    <property type="entry name" value="PP2B"/>
</dbReference>
<dbReference type="Proteomes" id="UP000187429">
    <property type="component" value="Unassembled WGS sequence"/>
</dbReference>
<evidence type="ECO:0000313" key="4">
    <source>
        <dbReference type="Proteomes" id="UP000187429"/>
    </source>
</evidence>
<evidence type="ECO:0000259" key="2">
    <source>
        <dbReference type="SMART" id="SM00156"/>
    </source>
</evidence>
<protein>
    <submittedName>
        <fullName evidence="3">Serine/threonine-protein phosphatase 2B catalytic subunit A1</fullName>
    </submittedName>
</protein>
<dbReference type="InterPro" id="IPR006186">
    <property type="entry name" value="Ser/Thr-sp_prot-phosphatase"/>
</dbReference>
<dbReference type="OrthoDB" id="5630841at2759"/>
<organism evidence="3 4">
    <name type="scientific">Smittium culicis</name>
    <dbReference type="NCBI Taxonomy" id="133412"/>
    <lineage>
        <taxon>Eukaryota</taxon>
        <taxon>Fungi</taxon>
        <taxon>Fungi incertae sedis</taxon>
        <taxon>Zoopagomycota</taxon>
        <taxon>Kickxellomycotina</taxon>
        <taxon>Harpellomycetes</taxon>
        <taxon>Harpellales</taxon>
        <taxon>Legeriomycetaceae</taxon>
        <taxon>Smittium</taxon>
    </lineage>
</organism>
<comment type="caution">
    <text evidence="3">The sequence shown here is derived from an EMBL/GenBank/DDBJ whole genome shotgun (WGS) entry which is preliminary data.</text>
</comment>
<evidence type="ECO:0000313" key="3">
    <source>
        <dbReference type="EMBL" id="OMJ21735.1"/>
    </source>
</evidence>
<reference evidence="4" key="1">
    <citation type="submission" date="2017-01" db="EMBL/GenBank/DDBJ databases">
        <authorList>
            <person name="Wang Y."/>
            <person name="White M."/>
            <person name="Kvist S."/>
            <person name="Moncalvo J.-M."/>
        </authorList>
    </citation>
    <scope>NUCLEOTIDE SEQUENCE [LARGE SCALE GENOMIC DNA]</scope>
    <source>
        <strain evidence="4">ID-206-W2</strain>
    </source>
</reference>
<feature type="domain" description="Serine/threonine specific protein phosphatases" evidence="2">
    <location>
        <begin position="1"/>
        <end position="201"/>
    </location>
</feature>
<name>A0A1R1Y4K9_9FUNG</name>
<dbReference type="Gene3D" id="3.60.21.10">
    <property type="match status" value="1"/>
</dbReference>
<sequence>MYPDNIHLLRGSHECKHLCDHFTFRAECIHKYSKKIYNLAIESFKSLPIAAVVDNKFLCVHGGIGPEIKNLGDIDKINRFREIPYRGSFCDLIWSDPSENYGYDPVSVKFSHNHSRGCSYNYTYNTICNFLFENDLLTIVRSHEVQDQGYKLHKKSQQTGFPSLISVFSAPNYLDVYNNKAAIVKYQKDNVVNIVQFDRTEHPYYLPNFIDAFTWSIPFMCEKINELLLIILEIGTNEIENDESDHSDSCGFMSDRYYSDDSDFSEEHSLSGEDGRLGRSVSKSETKIPLLDKSSSNFLSPAKNKPTAKIMIKINDTETINLRLNNNRRKKLVDVHDHVSDEYLNSVDKVIKISPSSSNCNYINSYKNSEKIAKNDSENSYSSENQKFNLKKSISTLGISEDAIISNSNLNSSSSSSEKNSKIGIHSSANESLTEMINDQLNERIRDLGFVESKANAESDYEPNGDRENNVLKHKQKAKYEQASRQLSGLTKGKIKSSLVKKIIAVGRFAVLFKNMREQAETVSEMKYNINSEYLPKKNLTIGVQSLKNQLRSFEEAKKSDQLNEMIPRCSHSHNRDGCSAASGGNSGSYGLKASYAGLGSYVSRSGCRINNTSSCHNNSSSSSLVSKYGNRVGYNSNLDHSNYRSQHMKKLKMVSKSPELSQSAVSLEEYTNLPNLYLKSDNESSPEAESDD</sequence>
<dbReference type="Pfam" id="PF00149">
    <property type="entry name" value="Metallophos"/>
    <property type="match status" value="1"/>
</dbReference>
<dbReference type="AlphaFoldDB" id="A0A1R1Y4K9"/>
<dbReference type="InterPro" id="IPR004843">
    <property type="entry name" value="Calcineurin-like_PHP"/>
</dbReference>
<dbReference type="SMART" id="SM00156">
    <property type="entry name" value="PP2Ac"/>
    <property type="match status" value="1"/>
</dbReference>
<dbReference type="SUPFAM" id="SSF56300">
    <property type="entry name" value="Metallo-dependent phosphatases"/>
    <property type="match status" value="1"/>
</dbReference>
<proteinExistence type="predicted"/>
<accession>A0A1R1Y4K9</accession>
<dbReference type="PANTHER" id="PTHR45673">
    <property type="entry name" value="SERINE/THREONINE-PROTEIN PHOSPHATASE 2B CATALYTIC SUBUNIT 1-RELATED"/>
    <property type="match status" value="1"/>
</dbReference>
<evidence type="ECO:0000256" key="1">
    <source>
        <dbReference type="SAM" id="Coils"/>
    </source>
</evidence>
<feature type="coiled-coil region" evidence="1">
    <location>
        <begin position="537"/>
        <end position="564"/>
    </location>
</feature>
<dbReference type="InterPro" id="IPR029052">
    <property type="entry name" value="Metallo-depent_PP-like"/>
</dbReference>
<dbReference type="PRINTS" id="PR00114">
    <property type="entry name" value="STPHPHTASE"/>
</dbReference>
<gene>
    <name evidence="3" type="ORF">AYI69_g5699</name>
</gene>
<keyword evidence="1" id="KW-0175">Coiled coil</keyword>
<dbReference type="GO" id="GO:0097720">
    <property type="term" value="P:calcineurin-mediated signaling"/>
    <property type="evidence" value="ECO:0007669"/>
    <property type="project" value="InterPro"/>
</dbReference>
<keyword evidence="4" id="KW-1185">Reference proteome</keyword>